<dbReference type="InterPro" id="IPR013520">
    <property type="entry name" value="Ribonucl_H"/>
</dbReference>
<dbReference type="FunFam" id="3.30.420.10:FF:000175">
    <property type="entry name" value="RNA exonuclease 5"/>
    <property type="match status" value="1"/>
</dbReference>
<dbReference type="InterPro" id="IPR000504">
    <property type="entry name" value="RRM_dom"/>
</dbReference>
<dbReference type="GO" id="GO:0004527">
    <property type="term" value="F:exonuclease activity"/>
    <property type="evidence" value="ECO:0007669"/>
    <property type="project" value="UniProtKB-KW"/>
</dbReference>
<dbReference type="Proteomes" id="UP000677803">
    <property type="component" value="Unassembled WGS sequence"/>
</dbReference>
<dbReference type="AlphaFoldDB" id="A0A8S4B3K2"/>
<dbReference type="SUPFAM" id="SSF53098">
    <property type="entry name" value="Ribonuclease H-like"/>
    <property type="match status" value="1"/>
</dbReference>
<feature type="region of interest" description="Disordered" evidence="5">
    <location>
        <begin position="1"/>
        <end position="52"/>
    </location>
</feature>
<evidence type="ECO:0000256" key="5">
    <source>
        <dbReference type="SAM" id="MobiDB-lite"/>
    </source>
</evidence>
<dbReference type="PANTHER" id="PTHR12801:SF82">
    <property type="entry name" value="RNA EXONUCLEASE 5"/>
    <property type="match status" value="1"/>
</dbReference>
<comment type="caution">
    <text evidence="7">The sequence shown here is derived from an EMBL/GenBank/DDBJ whole genome shotgun (WGS) entry which is preliminary data.</text>
</comment>
<dbReference type="Pfam" id="PF00929">
    <property type="entry name" value="RNase_T"/>
    <property type="match status" value="1"/>
</dbReference>
<evidence type="ECO:0000256" key="4">
    <source>
        <dbReference type="PROSITE-ProRule" id="PRU00176"/>
    </source>
</evidence>
<dbReference type="SMART" id="SM00360">
    <property type="entry name" value="RRM"/>
    <property type="match status" value="1"/>
</dbReference>
<keyword evidence="4" id="KW-0694">RNA-binding</keyword>
<evidence type="ECO:0000256" key="1">
    <source>
        <dbReference type="ARBA" id="ARBA00022722"/>
    </source>
</evidence>
<evidence type="ECO:0000256" key="3">
    <source>
        <dbReference type="ARBA" id="ARBA00022839"/>
    </source>
</evidence>
<proteinExistence type="predicted"/>
<keyword evidence="1" id="KW-0540">Nuclease</keyword>
<keyword evidence="3" id="KW-0269">Exonuclease</keyword>
<name>A0A8S4B3K2_9TELE</name>
<accession>A0A8S4B3K2</accession>
<sequence>MESSSSDAVLSGRKKRKNKAVERQEGVKRRKADTEGDEALQCGRPTGSPRISLPLTRLQQPLTLTELIELLHFAALGKKGGLKQPSWCRLCNHKKVEGLNIVIVEGLPQSHFYRNYLSMKHLRTNYTTRVTFTPSPDNVASEIFRREVPKVESLSVFNPDEKLHRAVKHHPVITTFGTQRRGLTAYVVSQEEMIKNRYPVKGLPGFEDFDSIDSSDSVTDGSPLYGLDCEMCQTEKGLELTRVSVVDSGGNCVLDDLVKPKNRVLNYLTEFSGITAAMLKPVKTTLQDVQAKLKTLLPGDAVLVGHSLNNDLMALKLIHRHVIDTSLLYRRELGRKFKLKVLAEVVLKKQIQTEEKKGHNPIEDALATLELAQYFIRTGPRQVVELHLEELWGYKIEDDSSECTPTPAPSYRFADILQTLGRSVAFLGKRADIALDLSNQHWYGSDKEVLASFRKQAKTPYLSVLEFSSVSAHLKRRFTHQEQLYRNVCANLGDMCVVFAGPLPVGFSEREVRQLFRCCGPVQKIQMLNTGFSVHAEIEFELLEGAVLAVKNLNGVRVLGQPIKVQRPMCQSMLDLDLNLEALQSDALNSNLLYAAKLSQRVAECVQLNGHPPDAKCSAVTNGALAARVNGQQLRPTARSSKLSEENVRGTFDRFGSVESVVLPAKFEKRPRHACIKFESSEGKQAALRSSEDLLKDGYLISPSLTPPHLHSWVAMASAGKVGGETAEEQRTPHTCNVSEDREMDLIMKKLDCRLGKVFRFLPEGTLSVVLLLGPASTNVHHPGLCLLEVKETGGKGE</sequence>
<dbReference type="InterPro" id="IPR035979">
    <property type="entry name" value="RBD_domain_sf"/>
</dbReference>
<dbReference type="PROSITE" id="PS50102">
    <property type="entry name" value="RRM"/>
    <property type="match status" value="1"/>
</dbReference>
<protein>
    <submittedName>
        <fullName evidence="7">(Atlantic silverside) hypothetical protein</fullName>
    </submittedName>
</protein>
<feature type="domain" description="RRM" evidence="6">
    <location>
        <begin position="496"/>
        <end position="570"/>
    </location>
</feature>
<dbReference type="InterPro" id="IPR012337">
    <property type="entry name" value="RNaseH-like_sf"/>
</dbReference>
<dbReference type="SMART" id="SM00479">
    <property type="entry name" value="EXOIII"/>
    <property type="match status" value="1"/>
</dbReference>
<keyword evidence="2" id="KW-0378">Hydrolase</keyword>
<dbReference type="Gene3D" id="3.30.420.10">
    <property type="entry name" value="Ribonuclease H-like superfamily/Ribonuclease H"/>
    <property type="match status" value="1"/>
</dbReference>
<evidence type="ECO:0000256" key="2">
    <source>
        <dbReference type="ARBA" id="ARBA00022801"/>
    </source>
</evidence>
<dbReference type="InterPro" id="IPR036397">
    <property type="entry name" value="RNaseH_sf"/>
</dbReference>
<dbReference type="CDD" id="cd06145">
    <property type="entry name" value="REX1_like"/>
    <property type="match status" value="1"/>
</dbReference>
<evidence type="ECO:0000259" key="6">
    <source>
        <dbReference type="PROSITE" id="PS50102"/>
    </source>
</evidence>
<dbReference type="Gene3D" id="3.30.70.330">
    <property type="match status" value="1"/>
</dbReference>
<dbReference type="InterPro" id="IPR034922">
    <property type="entry name" value="REX1-like_exo"/>
</dbReference>
<evidence type="ECO:0000313" key="7">
    <source>
        <dbReference type="EMBL" id="CAG5928745.1"/>
    </source>
</evidence>
<dbReference type="GO" id="GO:0003723">
    <property type="term" value="F:RNA binding"/>
    <property type="evidence" value="ECO:0007669"/>
    <property type="project" value="UniProtKB-UniRule"/>
</dbReference>
<dbReference type="GO" id="GO:0005634">
    <property type="term" value="C:nucleus"/>
    <property type="evidence" value="ECO:0007669"/>
    <property type="project" value="TreeGrafter"/>
</dbReference>
<dbReference type="SUPFAM" id="SSF54928">
    <property type="entry name" value="RNA-binding domain, RBD"/>
    <property type="match status" value="1"/>
</dbReference>
<dbReference type="InterPro" id="IPR012677">
    <property type="entry name" value="Nucleotide-bd_a/b_plait_sf"/>
</dbReference>
<dbReference type="Pfam" id="PF00076">
    <property type="entry name" value="RRM_1"/>
    <property type="match status" value="1"/>
</dbReference>
<dbReference type="EMBL" id="CAJRST010013335">
    <property type="protein sequence ID" value="CAG5928745.1"/>
    <property type="molecule type" value="Genomic_DNA"/>
</dbReference>
<keyword evidence="8" id="KW-1185">Reference proteome</keyword>
<dbReference type="PANTHER" id="PTHR12801">
    <property type="entry name" value="RNA EXONUCLEASE REXO1 / RECO3 FAMILY MEMBER-RELATED"/>
    <property type="match status" value="1"/>
</dbReference>
<evidence type="ECO:0000313" key="8">
    <source>
        <dbReference type="Proteomes" id="UP000677803"/>
    </source>
</evidence>
<organism evidence="7 8">
    <name type="scientific">Menidia menidia</name>
    <name type="common">Atlantic silverside</name>
    <dbReference type="NCBI Taxonomy" id="238744"/>
    <lineage>
        <taxon>Eukaryota</taxon>
        <taxon>Metazoa</taxon>
        <taxon>Chordata</taxon>
        <taxon>Craniata</taxon>
        <taxon>Vertebrata</taxon>
        <taxon>Euteleostomi</taxon>
        <taxon>Actinopterygii</taxon>
        <taxon>Neopterygii</taxon>
        <taxon>Teleostei</taxon>
        <taxon>Neoteleostei</taxon>
        <taxon>Acanthomorphata</taxon>
        <taxon>Ovalentaria</taxon>
        <taxon>Atherinomorphae</taxon>
        <taxon>Atheriniformes</taxon>
        <taxon>Atherinopsidae</taxon>
        <taxon>Menidiinae</taxon>
        <taxon>Menidia</taxon>
    </lineage>
</organism>
<dbReference type="OrthoDB" id="3996471at2759"/>
<reference evidence="7" key="1">
    <citation type="submission" date="2021-05" db="EMBL/GenBank/DDBJ databases">
        <authorList>
            <person name="Tigano A."/>
        </authorList>
    </citation>
    <scope>NUCLEOTIDE SEQUENCE</scope>
</reference>
<gene>
    <name evidence="7" type="ORF">MMEN_LOCUS12402</name>
</gene>
<dbReference type="InterPro" id="IPR047021">
    <property type="entry name" value="REXO1/3/4-like"/>
</dbReference>